<accession>A0ABV9RWH7</accession>
<gene>
    <name evidence="1" type="ORF">ACFPCV_09070</name>
</gene>
<dbReference type="RefSeq" id="WP_378055593.1">
    <property type="nucleotide sequence ID" value="NZ_JBHSIS010000003.1"/>
</dbReference>
<sequence length="295" mass="33712">MTSGNGESSVRSTLLKVLLKQKHLQAHSAFKREYDKVAAKVDRELVGRGPAKAQFYRWLSGDLTGLPYPHHCRVLEAMFPDWSVEQLFQPYTGSLEFFPEPAASRPGMAGREAEAVQMSNGTDEIVGTYPYRSRFPSEKWWELFSNATEHIDLLGYTLYFLPLEHPGLVDLLRKKCESGCVVRAAIADPESSHVAYRDSEEKQPITLVVRIHSTLQHFAPLADCENFQFRYQDIPLYNSVFRFDDQMLVTPHLFATPGSAAPLMHLRHRSDEGLFSRFMDHFESVWTTTKAIERL</sequence>
<reference evidence="2" key="1">
    <citation type="journal article" date="2019" name="Int. J. Syst. Evol. Microbiol.">
        <title>The Global Catalogue of Microorganisms (GCM) 10K type strain sequencing project: providing services to taxonomists for standard genome sequencing and annotation.</title>
        <authorList>
            <consortium name="The Broad Institute Genomics Platform"/>
            <consortium name="The Broad Institute Genome Sequencing Center for Infectious Disease"/>
            <person name="Wu L."/>
            <person name="Ma J."/>
        </authorList>
    </citation>
    <scope>NUCLEOTIDE SEQUENCE [LARGE SCALE GENOMIC DNA]</scope>
    <source>
        <strain evidence="2">ZS-22-S1</strain>
    </source>
</reference>
<dbReference type="EMBL" id="JBHSIS010000003">
    <property type="protein sequence ID" value="MFC4853657.1"/>
    <property type="molecule type" value="Genomic_DNA"/>
</dbReference>
<name>A0ABV9RWH7_9PSEU</name>
<evidence type="ECO:0008006" key="3">
    <source>
        <dbReference type="Google" id="ProtNLM"/>
    </source>
</evidence>
<evidence type="ECO:0000313" key="1">
    <source>
        <dbReference type="EMBL" id="MFC4853657.1"/>
    </source>
</evidence>
<proteinExistence type="predicted"/>
<comment type="caution">
    <text evidence="1">The sequence shown here is derived from an EMBL/GenBank/DDBJ whole genome shotgun (WGS) entry which is preliminary data.</text>
</comment>
<protein>
    <recommendedName>
        <fullName evidence="3">XRE family transcriptional regulator</fullName>
    </recommendedName>
</protein>
<organism evidence="1 2">
    <name type="scientific">Actinophytocola glycyrrhizae</name>
    <dbReference type="NCBI Taxonomy" id="2044873"/>
    <lineage>
        <taxon>Bacteria</taxon>
        <taxon>Bacillati</taxon>
        <taxon>Actinomycetota</taxon>
        <taxon>Actinomycetes</taxon>
        <taxon>Pseudonocardiales</taxon>
        <taxon>Pseudonocardiaceae</taxon>
    </lineage>
</organism>
<dbReference type="Proteomes" id="UP001595859">
    <property type="component" value="Unassembled WGS sequence"/>
</dbReference>
<keyword evidence="2" id="KW-1185">Reference proteome</keyword>
<evidence type="ECO:0000313" key="2">
    <source>
        <dbReference type="Proteomes" id="UP001595859"/>
    </source>
</evidence>